<evidence type="ECO:0000313" key="3">
    <source>
        <dbReference type="Proteomes" id="UP001564760"/>
    </source>
</evidence>
<comment type="caution">
    <text evidence="2">The sequence shown here is derived from an EMBL/GenBank/DDBJ whole genome shotgun (WGS) entry which is preliminary data.</text>
</comment>
<dbReference type="Proteomes" id="UP001564760">
    <property type="component" value="Unassembled WGS sequence"/>
</dbReference>
<sequence length="153" mass="17166">MDLLAACAWFDVAGLPVAAWEPHQAAGNWRAALDAWYRDKLRVHDLVQRALRHDADGLTSDAGMQRDLIEASYLAGLASGTGTDNGWQDWLTERTYQWVDEGQAERYRLALLDPDRWAVIDRDDQCADPYGIDTPLPSLPGPIPECWTSGDRR</sequence>
<feature type="region of interest" description="Disordered" evidence="1">
    <location>
        <begin position="131"/>
        <end position="153"/>
    </location>
</feature>
<reference evidence="2 3" key="1">
    <citation type="submission" date="2024-08" db="EMBL/GenBank/DDBJ databases">
        <title>Mycobacterium servetensis sp. nov., a novel rapid-growing mycobacterial species recovered from a human patient in Zaragoza, Spain.</title>
        <authorList>
            <person name="Tristancho-Baro A.I."/>
            <person name="Buenestado-Serrano S."/>
            <person name="Garcia De Viedma D."/>
            <person name="Milagro-Beamonte A."/>
            <person name="Burillo N."/>
            <person name="Sanz S."/>
            <person name="Lopez-Calleja A.I."/>
            <person name="Penas-Utrilla D."/>
            <person name="Guardingo M."/>
            <person name="Garcia M.J."/>
            <person name="Vinuelas-Bayon J."/>
        </authorList>
    </citation>
    <scope>NUCLEOTIDE SEQUENCE [LARGE SCALE GENOMIC DNA]</scope>
    <source>
        <strain evidence="3">HUMS_12744610</strain>
    </source>
</reference>
<keyword evidence="3" id="KW-1185">Reference proteome</keyword>
<dbReference type="RefSeq" id="WP_369741864.1">
    <property type="nucleotide sequence ID" value="NZ_JBGEDP010000002.1"/>
</dbReference>
<evidence type="ECO:0000313" key="2">
    <source>
        <dbReference type="EMBL" id="MEY8018794.1"/>
    </source>
</evidence>
<evidence type="ECO:0000256" key="1">
    <source>
        <dbReference type="SAM" id="MobiDB-lite"/>
    </source>
</evidence>
<protein>
    <submittedName>
        <fullName evidence="2">Uncharacterized protein</fullName>
    </submittedName>
</protein>
<dbReference type="EMBL" id="JBGEDP010000002">
    <property type="protein sequence ID" value="MEY8018794.1"/>
    <property type="molecule type" value="Genomic_DNA"/>
</dbReference>
<organism evidence="2 3">
    <name type="scientific">Mycobacterium servetii</name>
    <dbReference type="NCBI Taxonomy" id="3237418"/>
    <lineage>
        <taxon>Bacteria</taxon>
        <taxon>Bacillati</taxon>
        <taxon>Actinomycetota</taxon>
        <taxon>Actinomycetes</taxon>
        <taxon>Mycobacteriales</taxon>
        <taxon>Mycobacteriaceae</taxon>
        <taxon>Mycobacterium</taxon>
    </lineage>
</organism>
<name>A0ABV4C8F2_9MYCO</name>
<proteinExistence type="predicted"/>
<accession>A0ABV4C8F2</accession>
<gene>
    <name evidence="2" type="ORF">AB8998_29395</name>
</gene>